<keyword evidence="6" id="KW-1185">Reference proteome</keyword>
<keyword evidence="2" id="KW-0833">Ubl conjugation pathway</keyword>
<dbReference type="SUPFAM" id="SSF81383">
    <property type="entry name" value="F-box domain"/>
    <property type="match status" value="1"/>
</dbReference>
<proteinExistence type="predicted"/>
<feature type="region of interest" description="Disordered" evidence="3">
    <location>
        <begin position="104"/>
        <end position="124"/>
    </location>
</feature>
<dbReference type="Proteomes" id="UP001460270">
    <property type="component" value="Unassembled WGS sequence"/>
</dbReference>
<protein>
    <recommendedName>
        <fullName evidence="4">F-box domain-containing protein</fullName>
    </recommendedName>
</protein>
<evidence type="ECO:0000256" key="3">
    <source>
        <dbReference type="SAM" id="MobiDB-lite"/>
    </source>
</evidence>
<evidence type="ECO:0000256" key="2">
    <source>
        <dbReference type="ARBA" id="ARBA00022786"/>
    </source>
</evidence>
<comment type="caution">
    <text evidence="5">The sequence shown here is derived from an EMBL/GenBank/DDBJ whole genome shotgun (WGS) entry which is preliminary data.</text>
</comment>
<comment type="pathway">
    <text evidence="1">Protein modification; protein ubiquitination.</text>
</comment>
<dbReference type="GO" id="GO:0005737">
    <property type="term" value="C:cytoplasm"/>
    <property type="evidence" value="ECO:0007669"/>
    <property type="project" value="TreeGrafter"/>
</dbReference>
<dbReference type="Pfam" id="PF00646">
    <property type="entry name" value="F-box"/>
    <property type="match status" value="1"/>
</dbReference>
<dbReference type="PANTHER" id="PTHR46550:SF1">
    <property type="entry name" value="F-BOX PROTEIN 3"/>
    <property type="match status" value="1"/>
</dbReference>
<dbReference type="InterPro" id="IPR001810">
    <property type="entry name" value="F-box_dom"/>
</dbReference>
<sequence length="124" mass="14072">MADVSSVPRLQDLPSDPLLHVLSYLSFRDLLRSDRADSALSWYGLFVHTYSDLGRYVEFYASLKQHWDQLKDFLQQRCPRIIAFFEGKTPKPSCENTTAPNNLAITTTAPNNPAITTQLPKSLQ</sequence>
<evidence type="ECO:0000313" key="6">
    <source>
        <dbReference type="Proteomes" id="UP001460270"/>
    </source>
</evidence>
<gene>
    <name evidence="5" type="ORF">WMY93_032642</name>
</gene>
<dbReference type="InterPro" id="IPR036047">
    <property type="entry name" value="F-box-like_dom_sf"/>
</dbReference>
<feature type="compositionally biased region" description="Low complexity" evidence="3">
    <location>
        <begin position="104"/>
        <end position="117"/>
    </location>
</feature>
<dbReference type="PANTHER" id="PTHR46550">
    <property type="entry name" value="F-BOX ONLY PROTEIN 3"/>
    <property type="match status" value="1"/>
</dbReference>
<dbReference type="InterPro" id="IPR052121">
    <property type="entry name" value="F-box_SCF_Substrate_Recog"/>
</dbReference>
<reference evidence="6" key="1">
    <citation type="submission" date="2024-04" db="EMBL/GenBank/DDBJ databases">
        <title>Salinicola lusitanus LLJ914,a marine bacterium isolated from the Okinawa Trough.</title>
        <authorList>
            <person name="Li J."/>
        </authorList>
    </citation>
    <scope>NUCLEOTIDE SEQUENCE [LARGE SCALE GENOMIC DNA]</scope>
</reference>
<accession>A0AAW0MNJ2</accession>
<feature type="domain" description="F-box" evidence="4">
    <location>
        <begin position="10"/>
        <end position="32"/>
    </location>
</feature>
<organism evidence="5 6">
    <name type="scientific">Mugilogobius chulae</name>
    <name type="common">yellowstripe goby</name>
    <dbReference type="NCBI Taxonomy" id="88201"/>
    <lineage>
        <taxon>Eukaryota</taxon>
        <taxon>Metazoa</taxon>
        <taxon>Chordata</taxon>
        <taxon>Craniata</taxon>
        <taxon>Vertebrata</taxon>
        <taxon>Euteleostomi</taxon>
        <taxon>Actinopterygii</taxon>
        <taxon>Neopterygii</taxon>
        <taxon>Teleostei</taxon>
        <taxon>Neoteleostei</taxon>
        <taxon>Acanthomorphata</taxon>
        <taxon>Gobiaria</taxon>
        <taxon>Gobiiformes</taxon>
        <taxon>Gobioidei</taxon>
        <taxon>Gobiidae</taxon>
        <taxon>Gobionellinae</taxon>
        <taxon>Mugilogobius</taxon>
    </lineage>
</organism>
<evidence type="ECO:0000256" key="1">
    <source>
        <dbReference type="ARBA" id="ARBA00004906"/>
    </source>
</evidence>
<dbReference type="AlphaFoldDB" id="A0AAW0MNJ2"/>
<dbReference type="EMBL" id="JBBPFD010000056">
    <property type="protein sequence ID" value="KAK7880728.1"/>
    <property type="molecule type" value="Genomic_DNA"/>
</dbReference>
<name>A0AAW0MNJ2_9GOBI</name>
<evidence type="ECO:0000259" key="4">
    <source>
        <dbReference type="Pfam" id="PF00646"/>
    </source>
</evidence>
<evidence type="ECO:0000313" key="5">
    <source>
        <dbReference type="EMBL" id="KAK7880728.1"/>
    </source>
</evidence>